<keyword evidence="1" id="KW-1133">Transmembrane helix</keyword>
<sequence length="162" mass="18207">MASETFVDFTVLLRAAPLVSATSALWFSADQYTFLNNFLRPEHRNEAESVVPSYFKTFFPGGLTRILFLYGVSISTGTANFWARPNASWHWYAAGTAFAVAHFAFAPRIISVVQSLTENRHPKQGNRDLKKWLDIHVVRSILADLPAWICFVVATLTSLQPL</sequence>
<comment type="caution">
    <text evidence="2">The sequence shown here is derived from an EMBL/GenBank/DDBJ whole genome shotgun (WGS) entry which is preliminary data.</text>
</comment>
<dbReference type="RefSeq" id="XP_045954543.1">
    <property type="nucleotide sequence ID" value="XM_046106021.1"/>
</dbReference>
<dbReference type="OrthoDB" id="1523883at2759"/>
<keyword evidence="1" id="KW-0812">Transmembrane</keyword>
<organism evidence="2 3">
    <name type="scientific">Truncatella angustata</name>
    <dbReference type="NCBI Taxonomy" id="152316"/>
    <lineage>
        <taxon>Eukaryota</taxon>
        <taxon>Fungi</taxon>
        <taxon>Dikarya</taxon>
        <taxon>Ascomycota</taxon>
        <taxon>Pezizomycotina</taxon>
        <taxon>Sordariomycetes</taxon>
        <taxon>Xylariomycetidae</taxon>
        <taxon>Amphisphaeriales</taxon>
        <taxon>Sporocadaceae</taxon>
        <taxon>Truncatella</taxon>
    </lineage>
</organism>
<dbReference type="AlphaFoldDB" id="A0A9P8ZSJ5"/>
<feature type="transmembrane region" description="Helical" evidence="1">
    <location>
        <begin position="89"/>
        <end position="116"/>
    </location>
</feature>
<proteinExistence type="predicted"/>
<evidence type="ECO:0000313" key="2">
    <source>
        <dbReference type="EMBL" id="KAH6648031.1"/>
    </source>
</evidence>
<protein>
    <submittedName>
        <fullName evidence="2">Uncharacterized protein</fullName>
    </submittedName>
</protein>
<dbReference type="GeneID" id="70134912"/>
<dbReference type="EMBL" id="JAGPXC010000008">
    <property type="protein sequence ID" value="KAH6648031.1"/>
    <property type="molecule type" value="Genomic_DNA"/>
</dbReference>
<feature type="transmembrane region" description="Helical" evidence="1">
    <location>
        <begin position="137"/>
        <end position="159"/>
    </location>
</feature>
<name>A0A9P8ZSJ5_9PEZI</name>
<dbReference type="Proteomes" id="UP000758603">
    <property type="component" value="Unassembled WGS sequence"/>
</dbReference>
<keyword evidence="3" id="KW-1185">Reference proteome</keyword>
<accession>A0A9P8ZSJ5</accession>
<evidence type="ECO:0000313" key="3">
    <source>
        <dbReference type="Proteomes" id="UP000758603"/>
    </source>
</evidence>
<keyword evidence="1" id="KW-0472">Membrane</keyword>
<reference evidence="2" key="1">
    <citation type="journal article" date="2021" name="Nat. Commun.">
        <title>Genetic determinants of endophytism in the Arabidopsis root mycobiome.</title>
        <authorList>
            <person name="Mesny F."/>
            <person name="Miyauchi S."/>
            <person name="Thiergart T."/>
            <person name="Pickel B."/>
            <person name="Atanasova L."/>
            <person name="Karlsson M."/>
            <person name="Huettel B."/>
            <person name="Barry K.W."/>
            <person name="Haridas S."/>
            <person name="Chen C."/>
            <person name="Bauer D."/>
            <person name="Andreopoulos W."/>
            <person name="Pangilinan J."/>
            <person name="LaButti K."/>
            <person name="Riley R."/>
            <person name="Lipzen A."/>
            <person name="Clum A."/>
            <person name="Drula E."/>
            <person name="Henrissat B."/>
            <person name="Kohler A."/>
            <person name="Grigoriev I.V."/>
            <person name="Martin F.M."/>
            <person name="Hacquard S."/>
        </authorList>
    </citation>
    <scope>NUCLEOTIDE SEQUENCE</scope>
    <source>
        <strain evidence="2">MPI-SDFR-AT-0073</strain>
    </source>
</reference>
<evidence type="ECO:0000256" key="1">
    <source>
        <dbReference type="SAM" id="Phobius"/>
    </source>
</evidence>
<gene>
    <name evidence="2" type="ORF">BKA67DRAFT_649683</name>
</gene>